<dbReference type="WBParaSite" id="PTRK_0000776200.1">
    <property type="protein sequence ID" value="PTRK_0000776200.1"/>
    <property type="gene ID" value="PTRK_0000776200"/>
</dbReference>
<evidence type="ECO:0000313" key="1">
    <source>
        <dbReference type="Proteomes" id="UP000038045"/>
    </source>
</evidence>
<proteinExistence type="predicted"/>
<keyword evidence="1" id="KW-1185">Reference proteome</keyword>
<sequence>MTRNIPLCDSFQSTMGKNNAVNAFNVLKEDKILAKITGYVTNDVDRLNLIKSCKHFYNKIMGNFSGVTTSIEEKFHLNVSFYKECTKAKCQKIKENETLKDVIVFETSSGGVFIWEGRKELINEDFSSFFKELQRWLMLHNQLVTNVKFNFDKTCGHLVFKEVISLLFEKLANVKKFSISLNLFYIIGSRYPYIIKNLANDERKKIIEIFGDEYDDLEVTRFLQLNQLFSPDHYVELKPTIQWGMSSMSYGNPLGNVSWFKYFRKISNINLDLVYAYFGNQKKLNEIDIYCDRESSEWESPSKVESFENVSVFTYTILCDHDFCAIKALSPFPLTNGFGKNDRLKEIYIKGKMSNECQRYFLIFLREKFPNIRTLWAPLGGFLTDFENFFVPFSRLTSIYLSEISQEQLINVLTFAKTFFQKDHNIKTIAASGDELFYSLKVEDASNIKSKFRHLFIDSEPVHIKDGKYEINVSEKSSEFNDTFSEKERLIRSNFIMSNSFVDLDKFDTFLLPIS</sequence>
<name>A0A0N4ZIK2_PARTI</name>
<evidence type="ECO:0000313" key="2">
    <source>
        <dbReference type="WBParaSite" id="PTRK_0000776200.1"/>
    </source>
</evidence>
<accession>A0A0N4ZIK2</accession>
<organism evidence="1 2">
    <name type="scientific">Parastrongyloides trichosuri</name>
    <name type="common">Possum-specific nematode worm</name>
    <dbReference type="NCBI Taxonomy" id="131310"/>
    <lineage>
        <taxon>Eukaryota</taxon>
        <taxon>Metazoa</taxon>
        <taxon>Ecdysozoa</taxon>
        <taxon>Nematoda</taxon>
        <taxon>Chromadorea</taxon>
        <taxon>Rhabditida</taxon>
        <taxon>Tylenchina</taxon>
        <taxon>Panagrolaimomorpha</taxon>
        <taxon>Strongyloidoidea</taxon>
        <taxon>Strongyloididae</taxon>
        <taxon>Parastrongyloides</taxon>
    </lineage>
</organism>
<reference evidence="2" key="1">
    <citation type="submission" date="2017-02" db="UniProtKB">
        <authorList>
            <consortium name="WormBaseParasite"/>
        </authorList>
    </citation>
    <scope>IDENTIFICATION</scope>
</reference>
<dbReference type="AlphaFoldDB" id="A0A0N4ZIK2"/>
<dbReference type="Proteomes" id="UP000038045">
    <property type="component" value="Unplaced"/>
</dbReference>
<protein>
    <submittedName>
        <fullName evidence="2">F-box domain-containing protein</fullName>
    </submittedName>
</protein>